<reference evidence="1 2" key="1">
    <citation type="submission" date="2024-08" db="EMBL/GenBank/DDBJ databases">
        <title>The draft genome of Apodemus speciosus.</title>
        <authorList>
            <person name="Nabeshima K."/>
            <person name="Suzuki S."/>
            <person name="Onuma M."/>
        </authorList>
    </citation>
    <scope>NUCLEOTIDE SEQUENCE [LARGE SCALE GENOMIC DNA]</scope>
    <source>
        <strain evidence="1">IB14-021</strain>
    </source>
</reference>
<dbReference type="EMBL" id="BAAFST010000004">
    <property type="protein sequence ID" value="GAB1288328.1"/>
    <property type="molecule type" value="Genomic_DNA"/>
</dbReference>
<sequence>MEKEVMEPQGLYDNGNKKIDWQTASTSKTCSPSLFSSSDQCSLSTFRMNIHATLNAYKVELADVRRTECKPFLKVSMSNSNTSLQLKKRIKYSRDFLLKLSSVSICRKKPDFLPDHPIVLQKPENNQSFK</sequence>
<gene>
    <name evidence="1" type="ORF">APTSU1_000355800</name>
</gene>
<evidence type="ECO:0000313" key="2">
    <source>
        <dbReference type="Proteomes" id="UP001623349"/>
    </source>
</evidence>
<comment type="caution">
    <text evidence="1">The sequence shown here is derived from an EMBL/GenBank/DDBJ whole genome shotgun (WGS) entry which is preliminary data.</text>
</comment>
<proteinExistence type="predicted"/>
<protein>
    <submittedName>
        <fullName evidence="1">Uncharacterized protein</fullName>
    </submittedName>
</protein>
<accession>A0ABQ0EML3</accession>
<dbReference type="PANTHER" id="PTHR12669:SF15">
    <property type="entry name" value="CHROMOSOME 8 OPEN READING FRAME 88"/>
    <property type="match status" value="1"/>
</dbReference>
<dbReference type="PANTHER" id="PTHR12669">
    <property type="entry name" value="EUKARYOTIC TRANSLATION INITIATION FACTOR 4E-BINDING PROTEIN"/>
    <property type="match status" value="1"/>
</dbReference>
<name>A0ABQ0EML3_APOSI</name>
<dbReference type="Proteomes" id="UP001623349">
    <property type="component" value="Unassembled WGS sequence"/>
</dbReference>
<evidence type="ECO:0000313" key="1">
    <source>
        <dbReference type="EMBL" id="GAB1288328.1"/>
    </source>
</evidence>
<keyword evidence="2" id="KW-1185">Reference proteome</keyword>
<organism evidence="1 2">
    <name type="scientific">Apodemus speciosus</name>
    <name type="common">Large Japanese field mouse</name>
    <dbReference type="NCBI Taxonomy" id="105296"/>
    <lineage>
        <taxon>Eukaryota</taxon>
        <taxon>Metazoa</taxon>
        <taxon>Chordata</taxon>
        <taxon>Craniata</taxon>
        <taxon>Vertebrata</taxon>
        <taxon>Euteleostomi</taxon>
        <taxon>Mammalia</taxon>
        <taxon>Eutheria</taxon>
        <taxon>Euarchontoglires</taxon>
        <taxon>Glires</taxon>
        <taxon>Rodentia</taxon>
        <taxon>Myomorpha</taxon>
        <taxon>Muroidea</taxon>
        <taxon>Muridae</taxon>
        <taxon>Murinae</taxon>
        <taxon>Apodemus</taxon>
    </lineage>
</organism>